<dbReference type="Pfam" id="PF13649">
    <property type="entry name" value="Methyltransf_25"/>
    <property type="match status" value="1"/>
</dbReference>
<dbReference type="Proteomes" id="UP000815677">
    <property type="component" value="Unassembled WGS sequence"/>
</dbReference>
<dbReference type="EMBL" id="DF849942">
    <property type="protein sequence ID" value="GAT60272.1"/>
    <property type="molecule type" value="Genomic_DNA"/>
</dbReference>
<organism evidence="3 4">
    <name type="scientific">Mycena chlorophos</name>
    <name type="common">Agaric fungus</name>
    <name type="synonym">Agaricus chlorophos</name>
    <dbReference type="NCBI Taxonomy" id="658473"/>
    <lineage>
        <taxon>Eukaryota</taxon>
        <taxon>Fungi</taxon>
        <taxon>Dikarya</taxon>
        <taxon>Basidiomycota</taxon>
        <taxon>Agaricomycotina</taxon>
        <taxon>Agaricomycetes</taxon>
        <taxon>Agaricomycetidae</taxon>
        <taxon>Agaricales</taxon>
        <taxon>Marasmiineae</taxon>
        <taxon>Mycenaceae</taxon>
        <taxon>Mycena</taxon>
    </lineage>
</organism>
<feature type="compositionally biased region" description="Low complexity" evidence="1">
    <location>
        <begin position="1003"/>
        <end position="1016"/>
    </location>
</feature>
<feature type="region of interest" description="Disordered" evidence="1">
    <location>
        <begin position="224"/>
        <end position="261"/>
    </location>
</feature>
<feature type="domain" description="Methyltransferase" evidence="2">
    <location>
        <begin position="352"/>
        <end position="446"/>
    </location>
</feature>
<feature type="compositionally biased region" description="Polar residues" evidence="1">
    <location>
        <begin position="724"/>
        <end position="733"/>
    </location>
</feature>
<proteinExistence type="predicted"/>
<evidence type="ECO:0000313" key="3">
    <source>
        <dbReference type="EMBL" id="GAT60272.1"/>
    </source>
</evidence>
<reference evidence="3" key="1">
    <citation type="submission" date="2014-09" db="EMBL/GenBank/DDBJ databases">
        <title>Genome sequence of the luminous mushroom Mycena chlorophos for searching fungal bioluminescence genes.</title>
        <authorList>
            <person name="Tanaka Y."/>
            <person name="Kasuga D."/>
            <person name="Oba Y."/>
            <person name="Hase S."/>
            <person name="Sato K."/>
            <person name="Oba Y."/>
            <person name="Sakakibara Y."/>
        </authorList>
    </citation>
    <scope>NUCLEOTIDE SEQUENCE</scope>
</reference>
<feature type="region of interest" description="Disordered" evidence="1">
    <location>
        <begin position="1"/>
        <end position="112"/>
    </location>
</feature>
<feature type="region of interest" description="Disordered" evidence="1">
    <location>
        <begin position="129"/>
        <end position="165"/>
    </location>
</feature>
<feature type="region of interest" description="Disordered" evidence="1">
    <location>
        <begin position="987"/>
        <end position="1022"/>
    </location>
</feature>
<dbReference type="SUPFAM" id="SSF53335">
    <property type="entry name" value="S-adenosyl-L-methionine-dependent methyltransferases"/>
    <property type="match status" value="1"/>
</dbReference>
<evidence type="ECO:0000313" key="4">
    <source>
        <dbReference type="Proteomes" id="UP000815677"/>
    </source>
</evidence>
<gene>
    <name evidence="3" type="ORF">MCHLO_16430</name>
</gene>
<feature type="compositionally biased region" description="Pro residues" evidence="1">
    <location>
        <begin position="47"/>
        <end position="56"/>
    </location>
</feature>
<sequence>MSSARRPSTATGALPSRAQTPTTDAGSSTPQPIRKRHSAQNLASPVPTTPPRPPRNPARESQKAPKIKRPSTSTGVPSRDPPTPWEVFPSSSRRPMDSAASLNSPSGKRAEILPWEYTATGKLADVLPWETEQDPPSPLPAKPGVVNGVQTPANHPRQSRASISSSIHDMALLRRRKSTGTKAFPNGVSTRPLQPLTPIASPSKPAAVPAKVLHKVSSASTVRPPLVKTASGPIPTLAATDAEAPSSPQTPEQGSQDPKFSTADRAILKELKRNMSARAAQFVVKGGPAENARGATLMRSGTKHHAYSRDEVPYPRSYAREVLDLDIWETMACQTICDSVTWHVFSTPPTRVLDIGCGTGTWILNCGKQWRNCQFVGLDVVPLHPNLGSSELASRITWVQANFLEGLPFPNDEFDFVHIKRIALGVPEDKWDGLFEEIVRVLKPGGAFELLEEDLFFPGKLADDEVDSDSDTLSEMRYARETEGSDADDGDSIITTSAGSRQSNETPNTSLGAMPPTPPRTVSPLPIQDIIEEMPEETTPKPSIVTSPAHPSHRHSSYQPRIPSAPNSLPTTTTSSTVSLHASATPSPTDRRGKPRGYSTSTTLAPSNQHPPILFPSSSGGPTKATAAPFLLRTLTKAPPNPRDHSLLEKIYNEMNAARFINMSPLSLLANLVGVYFKDVRTHPPLQMTFPPPAAPHPEEATSSDEDTDSDGARNAIIPRPSRRQSVQSTLAPPNSPRSAIFSDSSTLAEETRWLHTSDLLKRESRYISLDEARMSAFSPSARSSFPAMSPARPLSGLPVVDTADASSVGAALARGLVAGNRNRLPNQTLHIDMRSLNMHLALRTAEVLACAESMWEWVKSYQDAAKPQRVGGRQRAGSLASEMPPRSSRLPMLPPNPELDAFKRQLLELTREDFDALLSKFDLDMRDHIGIGQTLRDHFSWSCMPIAPSAERKAFITACERWDQWQEQNRRKIRAPFVRSSVDGSMLESGVSRGRSSLPGGARSRPSSTASSRTTPPDRRLSRSFRVFAAWKA</sequence>
<dbReference type="PANTHER" id="PTHR43591">
    <property type="entry name" value="METHYLTRANSFERASE"/>
    <property type="match status" value="1"/>
</dbReference>
<dbReference type="PANTHER" id="PTHR43591:SF24">
    <property type="entry name" value="2-METHOXY-6-POLYPRENYL-1,4-BENZOQUINOL METHYLASE, MITOCHONDRIAL"/>
    <property type="match status" value="1"/>
</dbReference>
<dbReference type="CDD" id="cd02440">
    <property type="entry name" value="AdoMet_MTases"/>
    <property type="match status" value="1"/>
</dbReference>
<keyword evidence="4" id="KW-1185">Reference proteome</keyword>
<feature type="compositionally biased region" description="Polar residues" evidence="1">
    <location>
        <begin position="1"/>
        <end position="31"/>
    </location>
</feature>
<name>A0ABQ0MAI5_MYCCL</name>
<protein>
    <recommendedName>
        <fullName evidence="2">Methyltransferase domain-containing protein</fullName>
    </recommendedName>
</protein>
<feature type="compositionally biased region" description="Polar residues" evidence="1">
    <location>
        <begin position="598"/>
        <end position="612"/>
    </location>
</feature>
<accession>A0ABQ0MAI5</accession>
<dbReference type="InterPro" id="IPR029063">
    <property type="entry name" value="SAM-dependent_MTases_sf"/>
</dbReference>
<feature type="region of interest" description="Disordered" evidence="1">
    <location>
        <begin position="178"/>
        <end position="204"/>
    </location>
</feature>
<feature type="region of interest" description="Disordered" evidence="1">
    <location>
        <begin position="480"/>
        <end position="612"/>
    </location>
</feature>
<feature type="region of interest" description="Disordered" evidence="1">
    <location>
        <begin position="869"/>
        <end position="896"/>
    </location>
</feature>
<dbReference type="Gene3D" id="3.40.50.150">
    <property type="entry name" value="Vaccinia Virus protein VP39"/>
    <property type="match status" value="1"/>
</dbReference>
<feature type="region of interest" description="Disordered" evidence="1">
    <location>
        <begin position="687"/>
        <end position="744"/>
    </location>
</feature>
<evidence type="ECO:0000256" key="1">
    <source>
        <dbReference type="SAM" id="MobiDB-lite"/>
    </source>
</evidence>
<dbReference type="InterPro" id="IPR041698">
    <property type="entry name" value="Methyltransf_25"/>
</dbReference>
<feature type="compositionally biased region" description="Polar residues" evidence="1">
    <location>
        <begin position="493"/>
        <end position="511"/>
    </location>
</feature>
<feature type="compositionally biased region" description="Polar residues" evidence="1">
    <location>
        <begin position="246"/>
        <end position="259"/>
    </location>
</feature>
<evidence type="ECO:0000259" key="2">
    <source>
        <dbReference type="Pfam" id="PF13649"/>
    </source>
</evidence>
<feature type="compositionally biased region" description="Low complexity" evidence="1">
    <location>
        <begin position="564"/>
        <end position="585"/>
    </location>
</feature>